<name>A0A0N5BRR8_STREA</name>
<feature type="domain" description="Cytochrome b561" evidence="12">
    <location>
        <begin position="22"/>
        <end position="229"/>
    </location>
</feature>
<dbReference type="InterPro" id="IPR043205">
    <property type="entry name" value="CYB561/CYBRD1-like"/>
</dbReference>
<evidence type="ECO:0000256" key="7">
    <source>
        <dbReference type="ARBA" id="ARBA00022982"/>
    </source>
</evidence>
<dbReference type="Pfam" id="PF03188">
    <property type="entry name" value="Cytochrom_B561"/>
    <property type="match status" value="1"/>
</dbReference>
<keyword evidence="4" id="KW-0349">Heme</keyword>
<dbReference type="Proteomes" id="UP000046392">
    <property type="component" value="Unplaced"/>
</dbReference>
<dbReference type="SMART" id="SM00665">
    <property type="entry name" value="B561"/>
    <property type="match status" value="1"/>
</dbReference>
<evidence type="ECO:0000256" key="6">
    <source>
        <dbReference type="ARBA" id="ARBA00022723"/>
    </source>
</evidence>
<dbReference type="GO" id="GO:0016020">
    <property type="term" value="C:membrane"/>
    <property type="evidence" value="ECO:0007669"/>
    <property type="project" value="UniProtKB-SubCell"/>
</dbReference>
<feature type="transmembrane region" description="Helical" evidence="11">
    <location>
        <begin position="60"/>
        <end position="78"/>
    </location>
</feature>
<keyword evidence="7" id="KW-0249">Electron transport</keyword>
<feature type="transmembrane region" description="Helical" evidence="11">
    <location>
        <begin position="170"/>
        <end position="187"/>
    </location>
</feature>
<evidence type="ECO:0000259" key="12">
    <source>
        <dbReference type="PROSITE" id="PS50939"/>
    </source>
</evidence>
<reference evidence="14" key="1">
    <citation type="submission" date="2017-02" db="UniProtKB">
        <authorList>
            <consortium name="WormBaseParasite"/>
        </authorList>
    </citation>
    <scope>IDENTIFICATION</scope>
</reference>
<evidence type="ECO:0000256" key="5">
    <source>
        <dbReference type="ARBA" id="ARBA00022692"/>
    </source>
</evidence>
<evidence type="ECO:0000256" key="8">
    <source>
        <dbReference type="ARBA" id="ARBA00022989"/>
    </source>
</evidence>
<sequence>MSSFTTIVQRENYLKPTIAIIITEIIGLISFILIFCWGYKFSGGFGWRDKPGQEFRLHPVFMSFGLLFCQGTSIMIYRSLRFLSKIKLKWLHIIIHSIALLCTVFGFIAAYDSHVLATPPKPNFMSLHSWIGLGTMGSYLIQFIFSFLCYMKPGFPMNIRQYIMPFHRSFGLGIFILTYSAIMMGLSERAAWYMTCWTVWGYFCSEMLIMNIFGVTTSLYVLLVLVIITNQEWIRKEHNT</sequence>
<evidence type="ECO:0000313" key="13">
    <source>
        <dbReference type="Proteomes" id="UP000046392"/>
    </source>
</evidence>
<dbReference type="PANTHER" id="PTHR10106:SF0">
    <property type="entry name" value="LD36721P"/>
    <property type="match status" value="1"/>
</dbReference>
<dbReference type="AlphaFoldDB" id="A0A0N5BRR8"/>
<keyword evidence="9" id="KW-0408">Iron</keyword>
<keyword evidence="3" id="KW-0813">Transport</keyword>
<feature type="transmembrane region" description="Helical" evidence="11">
    <location>
        <begin position="207"/>
        <end position="228"/>
    </location>
</feature>
<organism evidence="13 14">
    <name type="scientific">Strongyloides papillosus</name>
    <name type="common">Intestinal threadworm</name>
    <dbReference type="NCBI Taxonomy" id="174720"/>
    <lineage>
        <taxon>Eukaryota</taxon>
        <taxon>Metazoa</taxon>
        <taxon>Ecdysozoa</taxon>
        <taxon>Nematoda</taxon>
        <taxon>Chromadorea</taxon>
        <taxon>Rhabditida</taxon>
        <taxon>Tylenchina</taxon>
        <taxon>Panagrolaimomorpha</taxon>
        <taxon>Strongyloidoidea</taxon>
        <taxon>Strongyloididae</taxon>
        <taxon>Strongyloides</taxon>
    </lineage>
</organism>
<protein>
    <submittedName>
        <fullName evidence="14">Cytochrome b561 domain-containing protein</fullName>
    </submittedName>
</protein>
<dbReference type="PANTHER" id="PTHR10106">
    <property type="entry name" value="CYTOCHROME B561-RELATED"/>
    <property type="match status" value="1"/>
</dbReference>
<evidence type="ECO:0000256" key="3">
    <source>
        <dbReference type="ARBA" id="ARBA00022448"/>
    </source>
</evidence>
<keyword evidence="13" id="KW-1185">Reference proteome</keyword>
<comment type="subcellular location">
    <subcellularLocation>
        <location evidence="2">Membrane</location>
        <topology evidence="2">Multi-pass membrane protein</topology>
    </subcellularLocation>
</comment>
<dbReference type="FunFam" id="1.20.120.1770:FF:000001">
    <property type="entry name" value="Cytochrome b reductase 1"/>
    <property type="match status" value="1"/>
</dbReference>
<evidence type="ECO:0000256" key="9">
    <source>
        <dbReference type="ARBA" id="ARBA00023004"/>
    </source>
</evidence>
<feature type="transmembrane region" description="Helical" evidence="11">
    <location>
        <begin position="18"/>
        <end position="40"/>
    </location>
</feature>
<keyword evidence="8 11" id="KW-1133">Transmembrane helix</keyword>
<feature type="transmembrane region" description="Helical" evidence="11">
    <location>
        <begin position="90"/>
        <end position="110"/>
    </location>
</feature>
<evidence type="ECO:0000256" key="10">
    <source>
        <dbReference type="ARBA" id="ARBA00023136"/>
    </source>
</evidence>
<keyword evidence="5 11" id="KW-0812">Transmembrane</keyword>
<dbReference type="GO" id="GO:0046872">
    <property type="term" value="F:metal ion binding"/>
    <property type="evidence" value="ECO:0007669"/>
    <property type="project" value="UniProtKB-KW"/>
</dbReference>
<dbReference type="WBParaSite" id="SPAL_0000856300.1">
    <property type="protein sequence ID" value="SPAL_0000856300.1"/>
    <property type="gene ID" value="SPAL_0000856300"/>
</dbReference>
<keyword evidence="6" id="KW-0479">Metal-binding</keyword>
<dbReference type="GO" id="GO:0016491">
    <property type="term" value="F:oxidoreductase activity"/>
    <property type="evidence" value="ECO:0007669"/>
    <property type="project" value="InterPro"/>
</dbReference>
<proteinExistence type="predicted"/>
<feature type="transmembrane region" description="Helical" evidence="11">
    <location>
        <begin position="130"/>
        <end position="150"/>
    </location>
</feature>
<evidence type="ECO:0000313" key="14">
    <source>
        <dbReference type="WBParaSite" id="SPAL_0000856300.1"/>
    </source>
</evidence>
<dbReference type="InterPro" id="IPR006593">
    <property type="entry name" value="Cyt_b561/ferric_Rdtase_TM"/>
</dbReference>
<evidence type="ECO:0000256" key="1">
    <source>
        <dbReference type="ARBA" id="ARBA00001970"/>
    </source>
</evidence>
<evidence type="ECO:0000256" key="11">
    <source>
        <dbReference type="SAM" id="Phobius"/>
    </source>
</evidence>
<comment type="cofactor">
    <cofactor evidence="1">
        <name>heme b</name>
        <dbReference type="ChEBI" id="CHEBI:60344"/>
    </cofactor>
</comment>
<evidence type="ECO:0000256" key="2">
    <source>
        <dbReference type="ARBA" id="ARBA00004141"/>
    </source>
</evidence>
<dbReference type="PROSITE" id="PS50939">
    <property type="entry name" value="CYTOCHROME_B561"/>
    <property type="match status" value="1"/>
</dbReference>
<dbReference type="Gene3D" id="1.20.120.1770">
    <property type="match status" value="1"/>
</dbReference>
<accession>A0A0N5BRR8</accession>
<evidence type="ECO:0000256" key="4">
    <source>
        <dbReference type="ARBA" id="ARBA00022617"/>
    </source>
</evidence>
<keyword evidence="10 11" id="KW-0472">Membrane</keyword>